<feature type="region of interest" description="Disordered" evidence="1">
    <location>
        <begin position="327"/>
        <end position="466"/>
    </location>
</feature>
<feature type="compositionally biased region" description="Basic and acidic residues" evidence="1">
    <location>
        <begin position="379"/>
        <end position="391"/>
    </location>
</feature>
<reference evidence="3 4" key="1">
    <citation type="journal article" date="2010" name="Proc. Natl. Acad. Sci. U.S.A.">
        <title>Insights into evolution of multicellular fungi from the assembled chromosomes of the mushroom Coprinopsis cinerea (Coprinus cinereus).</title>
        <authorList>
            <person name="Stajich J.E."/>
            <person name="Wilke S.K."/>
            <person name="Ahren D."/>
            <person name="Au C.H."/>
            <person name="Birren B.W."/>
            <person name="Borodovsky M."/>
            <person name="Burns C."/>
            <person name="Canback B."/>
            <person name="Casselton L.A."/>
            <person name="Cheng C.K."/>
            <person name="Deng J."/>
            <person name="Dietrich F.S."/>
            <person name="Fargo D.C."/>
            <person name="Farman M.L."/>
            <person name="Gathman A.C."/>
            <person name="Goldberg J."/>
            <person name="Guigo R."/>
            <person name="Hoegger P.J."/>
            <person name="Hooker J.B."/>
            <person name="Huggins A."/>
            <person name="James T.Y."/>
            <person name="Kamada T."/>
            <person name="Kilaru S."/>
            <person name="Kodira C."/>
            <person name="Kues U."/>
            <person name="Kupfer D."/>
            <person name="Kwan H.S."/>
            <person name="Lomsadze A."/>
            <person name="Li W."/>
            <person name="Lilly W.W."/>
            <person name="Ma L.J."/>
            <person name="Mackey A.J."/>
            <person name="Manning G."/>
            <person name="Martin F."/>
            <person name="Muraguchi H."/>
            <person name="Natvig D.O."/>
            <person name="Palmerini H."/>
            <person name="Ramesh M.A."/>
            <person name="Rehmeyer C.J."/>
            <person name="Roe B.A."/>
            <person name="Shenoy N."/>
            <person name="Stanke M."/>
            <person name="Ter-Hovhannisyan V."/>
            <person name="Tunlid A."/>
            <person name="Velagapudi R."/>
            <person name="Vision T.J."/>
            <person name="Zeng Q."/>
            <person name="Zolan M.E."/>
            <person name="Pukkila P.J."/>
        </authorList>
    </citation>
    <scope>NUCLEOTIDE SEQUENCE [LARGE SCALE GENOMIC DNA]</scope>
    <source>
        <strain evidence="4">Okayama-7 / 130 / ATCC MYA-4618 / FGSC 9003</strain>
    </source>
</reference>
<dbReference type="EMBL" id="AACS02000002">
    <property type="protein sequence ID" value="EAU80837.2"/>
    <property type="molecule type" value="Genomic_DNA"/>
</dbReference>
<proteinExistence type="predicted"/>
<feature type="region of interest" description="Disordered" evidence="1">
    <location>
        <begin position="1591"/>
        <end position="1615"/>
    </location>
</feature>
<feature type="compositionally biased region" description="Gly residues" evidence="1">
    <location>
        <begin position="532"/>
        <end position="548"/>
    </location>
</feature>
<evidence type="ECO:0000256" key="1">
    <source>
        <dbReference type="SAM" id="MobiDB-lite"/>
    </source>
</evidence>
<feature type="region of interest" description="Disordered" evidence="1">
    <location>
        <begin position="1032"/>
        <end position="1177"/>
    </location>
</feature>
<feature type="region of interest" description="Disordered" evidence="1">
    <location>
        <begin position="874"/>
        <end position="940"/>
    </location>
</feature>
<feature type="compositionally biased region" description="Polar residues" evidence="1">
    <location>
        <begin position="1391"/>
        <end position="1400"/>
    </location>
</feature>
<feature type="compositionally biased region" description="Low complexity" evidence="1">
    <location>
        <begin position="1035"/>
        <end position="1058"/>
    </location>
</feature>
<dbReference type="KEGG" id="cci:CC1G_04947"/>
<accession>A8PFN3</accession>
<feature type="region of interest" description="Disordered" evidence="1">
    <location>
        <begin position="480"/>
        <end position="566"/>
    </location>
</feature>
<feature type="compositionally biased region" description="Basic and acidic residues" evidence="1">
    <location>
        <begin position="136"/>
        <end position="145"/>
    </location>
</feature>
<dbReference type="GeneID" id="6017771"/>
<dbReference type="Proteomes" id="UP000001861">
    <property type="component" value="Unassembled WGS sequence"/>
</dbReference>
<evidence type="ECO:0000256" key="2">
    <source>
        <dbReference type="SAM" id="Phobius"/>
    </source>
</evidence>
<dbReference type="RefSeq" id="XP_001841103.2">
    <property type="nucleotide sequence ID" value="XM_001841051.2"/>
</dbReference>
<gene>
    <name evidence="3" type="ORF">CC1G_04947</name>
</gene>
<evidence type="ECO:0008006" key="5">
    <source>
        <dbReference type="Google" id="ProtNLM"/>
    </source>
</evidence>
<sequence>MTTDLHSIWTGLHLTLLIEITLCLVQADYLPFLVLFFNFHLVYYRTAAVTVAFWFFWKRWIWVWMVDVDLGLAGRVRRRRSLGLGEGLGEGEEVKRGEELMVAYTPEDQDTHTPTPTIATHTHTPTTATAMATPPEHQHQHESSIHESNGYDTDYNSYQHSHHHHRHPTRQRQQTLDLPYIDIPYVDTYDSTSSTGLFDGDANHTSDTPLLSPVNGLDSPAFLSFSLPEDGVEPLPAPELESPAPELEPPPLPPESSPSPRPESSPLPRPEEEREAEAAPQPESPLALLSPLSPEWTTTTDSFIDVTGMLSSGWVSWGPWGYRSSAARTDDHVSSSNQGYKPNQEYEPYQGYGPSLRDMRDSAQDQAHVPRQGFGCDGQGDHGGDGDEHAFHPSSHSHLSSSSSSSFLSSSRWSSTSSSSHSTSSHPHPSMSTTSERGQRSRPTLSLLDIPQSSCSSTSTSAPSSLWSADISEAGGVIDIESDFSGVEGGGSIDESPLAEHCSPPAEHDSPRAEHTPSPSDSSLVERTPELEGGGGGQGEGGGQGGTAGVLISPPESNGPPETPASVWFRPLELEGDDEDGGVEEGGGGLRFGEGGGLGFDVAGAQLELFVEEGKLTFDFGNIVTAIDDTRTQKTSTSNHQAYEAYFSSWRPRSPSISSLMLPELSDDEEMVGGEQDFEEHTGYEFGFGFGKGGGGVLHESPSPFRRCWDIGVEDGELLGAQVDEGVDGDGDGGEFSTNGCSPRSGLLLVLDESEEQQGRMRRSPSPDSSFTCFASSSSSYPSWWSPPALDLDLLELNLSHVLSHSELDDQERDKPKLSWYYQLDEQEQEEVKRLVEMRRRAVNAERNARVREGEALGWLEGVVVPSRVDPSMASGDQALASASGSQASASPNQRVASSSSSSSTEFQQPAFSSPSSSGGELQASSSSSSSSSSSAGGDLHIKQPSILELQRIAADARRVAKRERARVKEVSALLRLKLGGRVALGSGVGVVGAIVGGAEGRDGGGGCATPTTSGFSTSGCSGGFSTPAGNGLFSTPTASGSTTPTPTSTSTRTMRNSPSPPSPQPISDFDWTSPPVFRRKDKKNGKEEGREKDKYREGRRGREGVHRLVAGMIFRRREAGSSSTSGGYSSSSSPSPVAGPSTTTLTPSTGATPPITSSAPNLGFSPSVGSSGKLSRPLWWTPEDREVYLPYVQRYKFLRRSPLARSWFSAPVSLEDGGSAGMGTGVTVIGSGMTGAGVGSSGNGTGATGAGRRNTFDSSALSRIGKERVEREEGGLRAKSVDWGVGGRGRGQGGGLDGLDGLVELVELDGLVELSVLGDGSADDGMDGITSSADGFTDPADVNADASLSVAWATSPLPLFDGADPTPDTTSAATVYEGGAPTARDEGIATTHNEGTPTAHNEARPKTRRKDDRDLIQPPSKPGSNKETRSNSLDSNATLVCEEDEGDEGWDLDGETDFEDDEEDWEEDENPDSENKSNPPSSKPRLTRRQERIFKAVEERWISGGGKREELERFRRSYERACVGGYGGGGEGEGRRGLGEDEGGGRMGWVESSVERRRRKIMAKEADAELGEGGVGEGEFGMGRVDEEGVELERGGGGGGELGELDLDEDEDEEGMGFEALKTPLRFGVLELGASEGVV</sequence>
<feature type="compositionally biased region" description="Low complexity" evidence="1">
    <location>
        <begin position="453"/>
        <end position="466"/>
    </location>
</feature>
<feature type="region of interest" description="Disordered" evidence="1">
    <location>
        <begin position="133"/>
        <end position="176"/>
    </location>
</feature>
<feature type="compositionally biased region" description="Acidic residues" evidence="1">
    <location>
        <begin position="1442"/>
        <end position="1473"/>
    </location>
</feature>
<dbReference type="VEuPathDB" id="FungiDB:CC1G_04947"/>
<keyword evidence="2" id="KW-1133">Transmembrane helix</keyword>
<feature type="compositionally biased region" description="Acidic residues" evidence="1">
    <location>
        <begin position="1604"/>
        <end position="1615"/>
    </location>
</feature>
<feature type="compositionally biased region" description="Low complexity" evidence="1">
    <location>
        <begin position="278"/>
        <end position="294"/>
    </location>
</feature>
<dbReference type="InParanoid" id="A8PFN3"/>
<feature type="region of interest" description="Disordered" evidence="1">
    <location>
        <begin position="1382"/>
        <end position="1491"/>
    </location>
</feature>
<protein>
    <recommendedName>
        <fullName evidence="5">Transmembrane protein</fullName>
    </recommendedName>
</protein>
<name>A8PFN3_COPC7</name>
<feature type="compositionally biased region" description="Pro residues" evidence="1">
    <location>
        <begin position="246"/>
        <end position="268"/>
    </location>
</feature>
<feature type="region of interest" description="Disordered" evidence="1">
    <location>
        <begin position="225"/>
        <end position="294"/>
    </location>
</feature>
<feature type="compositionally biased region" description="Low complexity" evidence="1">
    <location>
        <begin position="1121"/>
        <end position="1155"/>
    </location>
</feature>
<evidence type="ECO:0000313" key="3">
    <source>
        <dbReference type="EMBL" id="EAU80837.2"/>
    </source>
</evidence>
<comment type="caution">
    <text evidence="3">The sequence shown here is derived from an EMBL/GenBank/DDBJ whole genome shotgun (WGS) entry which is preliminary data.</text>
</comment>
<feature type="compositionally biased region" description="Low complexity" evidence="1">
    <location>
        <begin position="392"/>
        <end position="435"/>
    </location>
</feature>
<feature type="transmembrane region" description="Helical" evidence="2">
    <location>
        <begin position="32"/>
        <end position="57"/>
    </location>
</feature>
<feature type="compositionally biased region" description="Basic residues" evidence="1">
    <location>
        <begin position="160"/>
        <end position="170"/>
    </location>
</feature>
<evidence type="ECO:0000313" key="4">
    <source>
        <dbReference type="Proteomes" id="UP000001861"/>
    </source>
</evidence>
<feature type="compositionally biased region" description="Basic and acidic residues" evidence="1">
    <location>
        <begin position="1402"/>
        <end position="1416"/>
    </location>
</feature>
<feature type="compositionally biased region" description="Low complexity" evidence="1">
    <location>
        <begin position="913"/>
        <end position="938"/>
    </location>
</feature>
<keyword evidence="2" id="KW-0812">Transmembrane</keyword>
<dbReference type="HOGENOM" id="CLU_242850_0_0_1"/>
<feature type="compositionally biased region" description="Basic and acidic residues" evidence="1">
    <location>
        <begin position="506"/>
        <end position="515"/>
    </location>
</feature>
<feature type="compositionally biased region" description="Basic and acidic residues" evidence="1">
    <location>
        <begin position="1085"/>
        <end position="1107"/>
    </location>
</feature>
<feature type="compositionally biased region" description="Low complexity" evidence="1">
    <location>
        <begin position="874"/>
        <end position="891"/>
    </location>
</feature>
<organism evidence="3 4">
    <name type="scientific">Coprinopsis cinerea (strain Okayama-7 / 130 / ATCC MYA-4618 / FGSC 9003)</name>
    <name type="common">Inky cap fungus</name>
    <name type="synonym">Hormographiella aspergillata</name>
    <dbReference type="NCBI Taxonomy" id="240176"/>
    <lineage>
        <taxon>Eukaryota</taxon>
        <taxon>Fungi</taxon>
        <taxon>Dikarya</taxon>
        <taxon>Basidiomycota</taxon>
        <taxon>Agaricomycotina</taxon>
        <taxon>Agaricomycetes</taxon>
        <taxon>Agaricomycetidae</taxon>
        <taxon>Agaricales</taxon>
        <taxon>Agaricineae</taxon>
        <taxon>Psathyrellaceae</taxon>
        <taxon>Coprinopsis</taxon>
    </lineage>
</organism>
<feature type="region of interest" description="Disordered" evidence="1">
    <location>
        <begin position="1523"/>
        <end position="1552"/>
    </location>
</feature>
<keyword evidence="4" id="KW-1185">Reference proteome</keyword>
<keyword evidence="2" id="KW-0472">Membrane</keyword>